<dbReference type="AlphaFoldDB" id="A0A1W2AZT1"/>
<dbReference type="EMBL" id="FWXT01000001">
    <property type="protein sequence ID" value="SMC66219.1"/>
    <property type="molecule type" value="Genomic_DNA"/>
</dbReference>
<evidence type="ECO:0000259" key="1">
    <source>
        <dbReference type="PROSITE" id="PS50930"/>
    </source>
</evidence>
<dbReference type="InterPro" id="IPR007492">
    <property type="entry name" value="LytTR_DNA-bd_dom"/>
</dbReference>
<proteinExistence type="predicted"/>
<name>A0A1W2AZT1_9SPHI</name>
<evidence type="ECO:0000313" key="3">
    <source>
        <dbReference type="Proteomes" id="UP000192756"/>
    </source>
</evidence>
<organism evidence="2 3">
    <name type="scientific">Pedobacter africanus</name>
    <dbReference type="NCBI Taxonomy" id="151894"/>
    <lineage>
        <taxon>Bacteria</taxon>
        <taxon>Pseudomonadati</taxon>
        <taxon>Bacteroidota</taxon>
        <taxon>Sphingobacteriia</taxon>
        <taxon>Sphingobacteriales</taxon>
        <taxon>Sphingobacteriaceae</taxon>
        <taxon>Pedobacter</taxon>
    </lineage>
</organism>
<accession>A0A1W2AZT1</accession>
<keyword evidence="3" id="KW-1185">Reference proteome</keyword>
<feature type="domain" description="HTH LytTR-type" evidence="1">
    <location>
        <begin position="126"/>
        <end position="176"/>
    </location>
</feature>
<evidence type="ECO:0000313" key="2">
    <source>
        <dbReference type="EMBL" id="SMC66219.1"/>
    </source>
</evidence>
<dbReference type="Proteomes" id="UP000192756">
    <property type="component" value="Unassembled WGS sequence"/>
</dbReference>
<protein>
    <recommendedName>
        <fullName evidence="1">HTH LytTR-type domain-containing protein</fullName>
    </recommendedName>
</protein>
<reference evidence="3" key="1">
    <citation type="submission" date="2017-04" db="EMBL/GenBank/DDBJ databases">
        <authorList>
            <person name="Varghese N."/>
            <person name="Submissions S."/>
        </authorList>
    </citation>
    <scope>NUCLEOTIDE SEQUENCE [LARGE SCALE GENOMIC DNA]</scope>
    <source>
        <strain evidence="3">DSM 12126</strain>
    </source>
</reference>
<dbReference type="STRING" id="151894.SAMN04488524_1800"/>
<sequence>MKNYLIIDHHAPASRALRLAIAETEGTLSINQTHEPAEVKELLASVQITAVFVRFELWDHRLFPEYGSIKDMPELVLLGSAEQEPVACCGLGLPHFFADSSSVQELQSILNVVNSAFINTMDFRFVLAKDGDKVCKVDLREIIAVEAVGDGTVLHTTCGKFSTAKTLDEMETLLPA</sequence>
<gene>
    <name evidence="2" type="ORF">SAMN04488524_1800</name>
</gene>
<dbReference type="RefSeq" id="WP_084237990.1">
    <property type="nucleotide sequence ID" value="NZ_FWXT01000001.1"/>
</dbReference>
<dbReference type="GO" id="GO:0003677">
    <property type="term" value="F:DNA binding"/>
    <property type="evidence" value="ECO:0007669"/>
    <property type="project" value="InterPro"/>
</dbReference>
<dbReference type="PROSITE" id="PS50930">
    <property type="entry name" value="HTH_LYTTR"/>
    <property type="match status" value="1"/>
</dbReference>
<dbReference type="Gene3D" id="2.40.50.1020">
    <property type="entry name" value="LytTr DNA-binding domain"/>
    <property type="match status" value="1"/>
</dbReference>